<dbReference type="GO" id="GO:0000077">
    <property type="term" value="P:DNA damage checkpoint signaling"/>
    <property type="evidence" value="ECO:0007669"/>
    <property type="project" value="InterPro"/>
</dbReference>
<feature type="active site" description="Proton acceptor" evidence="7">
    <location>
        <position position="379"/>
    </location>
</feature>
<dbReference type="GO" id="GO:0004674">
    <property type="term" value="F:protein serine/threonine kinase activity"/>
    <property type="evidence" value="ECO:0007669"/>
    <property type="project" value="UniProtKB-KW"/>
</dbReference>
<dbReference type="SUPFAM" id="SSF49879">
    <property type="entry name" value="SMAD/FHA domain"/>
    <property type="match status" value="2"/>
</dbReference>
<dbReference type="InterPro" id="IPR000719">
    <property type="entry name" value="Prot_kinase_dom"/>
</dbReference>
<evidence type="ECO:0000259" key="12">
    <source>
        <dbReference type="PROSITE" id="PS50011"/>
    </source>
</evidence>
<dbReference type="GO" id="GO:0003688">
    <property type="term" value="F:DNA replication origin binding"/>
    <property type="evidence" value="ECO:0007669"/>
    <property type="project" value="InterPro"/>
</dbReference>
<keyword evidence="2" id="KW-0723">Serine/threonine-protein kinase</keyword>
<dbReference type="PROSITE" id="PS00107">
    <property type="entry name" value="PROTEIN_KINASE_ATP"/>
    <property type="match status" value="1"/>
</dbReference>
<dbReference type="Pfam" id="PF00069">
    <property type="entry name" value="Pkinase"/>
    <property type="match status" value="2"/>
</dbReference>
<feature type="domain" description="Protein kinase" evidence="12">
    <location>
        <begin position="257"/>
        <end position="566"/>
    </location>
</feature>
<dbReference type="PIRSF" id="PIRSF000661">
    <property type="entry name" value="Ser/Thr_PK_RAD53"/>
    <property type="match status" value="1"/>
</dbReference>
<dbReference type="GO" id="GO:0006270">
    <property type="term" value="P:DNA replication initiation"/>
    <property type="evidence" value="ECO:0007669"/>
    <property type="project" value="InterPro"/>
</dbReference>
<keyword evidence="5 13" id="KW-0418">Kinase</keyword>
<dbReference type="InterPro" id="IPR011009">
    <property type="entry name" value="Kinase-like_dom_sf"/>
</dbReference>
<evidence type="ECO:0000256" key="10">
    <source>
        <dbReference type="SAM" id="MobiDB-lite"/>
    </source>
</evidence>
<evidence type="ECO:0000313" key="13">
    <source>
        <dbReference type="EMBL" id="SSD60312.1"/>
    </source>
</evidence>
<dbReference type="Proteomes" id="UP000262825">
    <property type="component" value="Unassembled WGS sequence"/>
</dbReference>
<evidence type="ECO:0000256" key="1">
    <source>
        <dbReference type="ARBA" id="ARBA00005575"/>
    </source>
</evidence>
<name>A0A376B6P1_9ASCO</name>
<dbReference type="InterPro" id="IPR017441">
    <property type="entry name" value="Protein_kinase_ATP_BS"/>
</dbReference>
<evidence type="ECO:0000313" key="14">
    <source>
        <dbReference type="Proteomes" id="UP000262825"/>
    </source>
</evidence>
<evidence type="ECO:0000256" key="6">
    <source>
        <dbReference type="ARBA" id="ARBA00022840"/>
    </source>
</evidence>
<dbReference type="InterPro" id="IPR008984">
    <property type="entry name" value="SMAD_FHA_dom_sf"/>
</dbReference>
<dbReference type="Gene3D" id="3.30.200.20">
    <property type="entry name" value="Phosphorylase Kinase, domain 1"/>
    <property type="match status" value="1"/>
</dbReference>
<evidence type="ECO:0000256" key="7">
    <source>
        <dbReference type="PIRSR" id="PIRSR000661-50"/>
    </source>
</evidence>
<feature type="region of interest" description="Disordered" evidence="10">
    <location>
        <begin position="447"/>
        <end position="480"/>
    </location>
</feature>
<dbReference type="PROSITE" id="PS50006">
    <property type="entry name" value="FHA_DOMAIN"/>
    <property type="match status" value="2"/>
</dbReference>
<dbReference type="GO" id="GO:0006281">
    <property type="term" value="P:DNA repair"/>
    <property type="evidence" value="ECO:0007669"/>
    <property type="project" value="InterPro"/>
</dbReference>
<dbReference type="AlphaFoldDB" id="A0A376B6P1"/>
<dbReference type="SMART" id="SM00240">
    <property type="entry name" value="FHA"/>
    <property type="match status" value="2"/>
</dbReference>
<keyword evidence="3" id="KW-0808">Transferase</keyword>
<dbReference type="SMART" id="SM00220">
    <property type="entry name" value="S_TKc"/>
    <property type="match status" value="1"/>
</dbReference>
<evidence type="ECO:0000256" key="9">
    <source>
        <dbReference type="PROSITE-ProRule" id="PRU10141"/>
    </source>
</evidence>
<dbReference type="VEuPathDB" id="FungiDB:SCODWIG_02073"/>
<dbReference type="FunFam" id="3.30.200.20:FF:000315">
    <property type="entry name" value="Calcium-dependent protein kinase 3"/>
    <property type="match status" value="1"/>
</dbReference>
<dbReference type="Pfam" id="PF00498">
    <property type="entry name" value="FHA"/>
    <property type="match status" value="1"/>
</dbReference>
<dbReference type="GO" id="GO:0005634">
    <property type="term" value="C:nucleus"/>
    <property type="evidence" value="ECO:0007669"/>
    <property type="project" value="InterPro"/>
</dbReference>
<dbReference type="PROSITE" id="PS00108">
    <property type="entry name" value="PROTEIN_KINASE_ST"/>
    <property type="match status" value="1"/>
</dbReference>
<dbReference type="EMBL" id="UFAJ01000323">
    <property type="protein sequence ID" value="SSD60312.1"/>
    <property type="molecule type" value="Genomic_DNA"/>
</dbReference>
<gene>
    <name evidence="13" type="ORF">SCODWIG_02073</name>
</gene>
<dbReference type="GO" id="GO:0009202">
    <property type="term" value="P:deoxyribonucleoside triphosphate biosynthetic process"/>
    <property type="evidence" value="ECO:0007669"/>
    <property type="project" value="InterPro"/>
</dbReference>
<protein>
    <submittedName>
        <fullName evidence="13">Related to Serine/threonine-protein kinase RAD53</fullName>
    </submittedName>
</protein>
<feature type="region of interest" description="Disordered" evidence="10">
    <location>
        <begin position="186"/>
        <end position="207"/>
    </location>
</feature>
<feature type="binding site" evidence="8">
    <location>
        <begin position="263"/>
        <end position="271"/>
    </location>
    <ligand>
        <name>ATP</name>
        <dbReference type="ChEBI" id="CHEBI:30616"/>
    </ligand>
</feature>
<dbReference type="SUPFAM" id="SSF56112">
    <property type="entry name" value="Protein kinase-like (PK-like)"/>
    <property type="match status" value="1"/>
</dbReference>
<evidence type="ECO:0000259" key="11">
    <source>
        <dbReference type="PROSITE" id="PS50006"/>
    </source>
</evidence>
<keyword evidence="14" id="KW-1185">Reference proteome</keyword>
<dbReference type="PROSITE" id="PS50011">
    <property type="entry name" value="PROTEIN_KINASE_DOM"/>
    <property type="match status" value="1"/>
</dbReference>
<evidence type="ECO:0000256" key="8">
    <source>
        <dbReference type="PIRSR" id="PIRSR000661-51"/>
    </source>
</evidence>
<dbReference type="InterPro" id="IPR016256">
    <property type="entry name" value="Ser/Thr_kinase_Rad53"/>
</dbReference>
<comment type="similarity">
    <text evidence="1">Belongs to the protein kinase superfamily. CAMK Ser/Thr protein kinase family. CHEK2 subfamily.</text>
</comment>
<sequence>MDAITQPTQQSTQATQKYIIDKFSQEKIADDIVCRLISTTGELPIKDLRADLQEVLKTKKSIKKEWICGRNANSCDFYLGDHRATLSNKHFIIWLGEDGNLLLKDISTNGTWINGIRMHKNQNYTLSQGDEISVGVNKAEDTLSFIVFIHEAYKKQLKRMELELLRNKNKINNNINTNTNNIATTTTTTTTTSTTPTAITNNNTTNDNNTKDIYHNYTNNSDNIKDIKKRNNNKPNTVYNNHLAIDEQLCGINKDFSIQDEVVGQGAFATVKKAIDRSTGKTYAVKIINKKKMATTELEGAARELDILQRLEHPRVVSLKAFYEDSNNYYLVMEFVSGGDLMDFVAAHGPINEDASREIIKQILEAIDYIHSKGISHRDLKPDNVLIEQDSPVLVKLTDFGLAKVQGNGTFMKTFCGTLAYIAPEVISEHQKSQKRRKNKLRLTNLHKLNAQKPGHNGGTHVADDENENEDKDEDEDEDEDEIKYSSLVDMWSMGCLAYVILTGHLPFSGASQKELFLQIKKGTYHGGPLKGSGVSEEAIDFINNLLQVDPEKRYTAKKALNHPWIKAAYKYYQESMSSGSLGSLASIISLSQSQYHNNAINGINTNRNDDMTSKNDQEEMIKTSFIDYDNKKKKEASEENIFKKEDEICLENEEDKFKVPNFLPKRFMQPQILTSNAIEHANNKNGDAFNPERDTGTNNGKRKYDDMKQEEEIYNNDNNNSNRANTTTTANINSICANATAINGKRIIINSLIGEGRFLTLSSTVESIYNADLAIPQGISKGVFIGRDPAACDFFIKEYRLSKVHCMIFKRRHVIERHLLESNITNASTNTTTVITNSQNVTEKLVSESPAQGLEDIWFYSYGQNPCYVNDTIIKAGFKTKIYHGDIIKLFSDNSNGKGSPPMFIGFRVDINDDTGLFNKGLRHDVYNYNDVIVEEQNDVERKVPKKLLTEIKRRNINNCTHNASNKQKIKKVSGVLSQLKMKE</sequence>
<dbReference type="FunFam" id="1.10.510.10:FF:000571">
    <property type="entry name" value="Maternal embryonic leucine zipper kinase"/>
    <property type="match status" value="1"/>
</dbReference>
<evidence type="ECO:0000256" key="4">
    <source>
        <dbReference type="ARBA" id="ARBA00022741"/>
    </source>
</evidence>
<evidence type="ECO:0000256" key="2">
    <source>
        <dbReference type="ARBA" id="ARBA00022527"/>
    </source>
</evidence>
<evidence type="ECO:0000256" key="5">
    <source>
        <dbReference type="ARBA" id="ARBA00022777"/>
    </source>
</evidence>
<accession>A0A376B6P1</accession>
<dbReference type="GO" id="GO:0004712">
    <property type="term" value="F:protein serine/threonine/tyrosine kinase activity"/>
    <property type="evidence" value="ECO:0007669"/>
    <property type="project" value="InterPro"/>
</dbReference>
<feature type="binding site" evidence="8 9">
    <location>
        <position position="286"/>
    </location>
    <ligand>
        <name>ATP</name>
        <dbReference type="ChEBI" id="CHEBI:30616"/>
    </ligand>
</feature>
<dbReference type="GO" id="GO:0005524">
    <property type="term" value="F:ATP binding"/>
    <property type="evidence" value="ECO:0007669"/>
    <property type="project" value="UniProtKB-UniRule"/>
</dbReference>
<dbReference type="Gene3D" id="1.10.510.10">
    <property type="entry name" value="Transferase(Phosphotransferase) domain 1"/>
    <property type="match status" value="1"/>
</dbReference>
<proteinExistence type="inferred from homology"/>
<feature type="domain" description="FHA" evidence="11">
    <location>
        <begin position="784"/>
        <end position="835"/>
    </location>
</feature>
<evidence type="ECO:0000256" key="3">
    <source>
        <dbReference type="ARBA" id="ARBA00022679"/>
    </source>
</evidence>
<keyword evidence="6 8" id="KW-0067">ATP-binding</keyword>
<reference evidence="14" key="1">
    <citation type="submission" date="2018-06" db="EMBL/GenBank/DDBJ databases">
        <authorList>
            <person name="Guldener U."/>
        </authorList>
    </citation>
    <scope>NUCLEOTIDE SEQUENCE [LARGE SCALE GENOMIC DNA]</scope>
    <source>
        <strain evidence="14">UTAD17</strain>
    </source>
</reference>
<dbReference type="InterPro" id="IPR008271">
    <property type="entry name" value="Ser/Thr_kinase_AS"/>
</dbReference>
<dbReference type="PANTHER" id="PTHR24347">
    <property type="entry name" value="SERINE/THREONINE-PROTEIN KINASE"/>
    <property type="match status" value="1"/>
</dbReference>
<dbReference type="Gene3D" id="2.60.200.20">
    <property type="match status" value="2"/>
</dbReference>
<feature type="domain" description="FHA" evidence="11">
    <location>
        <begin position="66"/>
        <end position="118"/>
    </location>
</feature>
<feature type="region of interest" description="Disordered" evidence="10">
    <location>
        <begin position="682"/>
        <end position="701"/>
    </location>
</feature>
<feature type="compositionally biased region" description="Acidic residues" evidence="10">
    <location>
        <begin position="465"/>
        <end position="480"/>
    </location>
</feature>
<organism evidence="13 14">
    <name type="scientific">Saccharomycodes ludwigii</name>
    <dbReference type="NCBI Taxonomy" id="36035"/>
    <lineage>
        <taxon>Eukaryota</taxon>
        <taxon>Fungi</taxon>
        <taxon>Dikarya</taxon>
        <taxon>Ascomycota</taxon>
        <taxon>Saccharomycotina</taxon>
        <taxon>Saccharomycetes</taxon>
        <taxon>Saccharomycodales</taxon>
        <taxon>Saccharomycodaceae</taxon>
        <taxon>Saccharomycodes</taxon>
    </lineage>
</organism>
<keyword evidence="4 8" id="KW-0547">Nucleotide-binding</keyword>
<dbReference type="InterPro" id="IPR000253">
    <property type="entry name" value="FHA_dom"/>
</dbReference>